<evidence type="ECO:0000313" key="1">
    <source>
        <dbReference type="EMBL" id="MFC0201209.1"/>
    </source>
</evidence>
<dbReference type="SUPFAM" id="SSF102588">
    <property type="entry name" value="LmbE-like"/>
    <property type="match status" value="1"/>
</dbReference>
<protein>
    <submittedName>
        <fullName evidence="1">PIG-L deacetylase family protein</fullName>
        <ecNumber evidence="1">3.5.1.-</ecNumber>
    </submittedName>
</protein>
<dbReference type="PANTHER" id="PTHR12993">
    <property type="entry name" value="N-ACETYLGLUCOSAMINYL-PHOSPHATIDYLINOSITOL DE-N-ACETYLASE-RELATED"/>
    <property type="match status" value="1"/>
</dbReference>
<proteinExistence type="predicted"/>
<dbReference type="RefSeq" id="WP_265507373.1">
    <property type="nucleotide sequence ID" value="NZ_JAOTBE010000030.1"/>
</dbReference>
<dbReference type="EC" id="3.5.1.-" evidence="1"/>
<dbReference type="Proteomes" id="UP001589795">
    <property type="component" value="Unassembled WGS sequence"/>
</dbReference>
<accession>A0ABV6CKF6</accession>
<reference evidence="1 2" key="1">
    <citation type="submission" date="2024-09" db="EMBL/GenBank/DDBJ databases">
        <authorList>
            <person name="Sun Q."/>
            <person name="Mori K."/>
        </authorList>
    </citation>
    <scope>NUCLEOTIDE SEQUENCE [LARGE SCALE GENOMIC DNA]</scope>
    <source>
        <strain evidence="1 2">CCM 7904</strain>
    </source>
</reference>
<name>A0ABV6CKF6_9RHOB</name>
<gene>
    <name evidence="1" type="ORF">ACFFIZ_13055</name>
</gene>
<evidence type="ECO:0000313" key="2">
    <source>
        <dbReference type="Proteomes" id="UP001589795"/>
    </source>
</evidence>
<dbReference type="InterPro" id="IPR024078">
    <property type="entry name" value="LmbE-like_dom_sf"/>
</dbReference>
<dbReference type="PANTHER" id="PTHR12993:SF29">
    <property type="entry name" value="BLR3841 PROTEIN"/>
    <property type="match status" value="1"/>
</dbReference>
<organism evidence="1 2">
    <name type="scientific">Paracoccus rhizosphaerae</name>
    <dbReference type="NCBI Taxonomy" id="1133347"/>
    <lineage>
        <taxon>Bacteria</taxon>
        <taxon>Pseudomonadati</taxon>
        <taxon>Pseudomonadota</taxon>
        <taxon>Alphaproteobacteria</taxon>
        <taxon>Rhodobacterales</taxon>
        <taxon>Paracoccaceae</taxon>
        <taxon>Paracoccus</taxon>
    </lineage>
</organism>
<keyword evidence="1" id="KW-0378">Hydrolase</keyword>
<sequence>MAVMRLQPVDGFVRVDAAGLLDGRQALVVLAPHPDDETLGCGALLAEAAALGVDCRVICVTDGHRSHPGSVLWPKPRLVAQRRKELADAMARLGPIEVHHLGFPDCAAPDGGPVVAQVSALVPQGALFLSTWSGDPHVDHQSCARLADTLARSRPDLRHLAYPIWGRLRPDLPFPATGFRLCADRPEKAAALACHESQMTGLIPDDPDGFTMEPELQRLFLTEPEVFLAP</sequence>
<keyword evidence="2" id="KW-1185">Reference proteome</keyword>
<dbReference type="Pfam" id="PF02585">
    <property type="entry name" value="PIG-L"/>
    <property type="match status" value="1"/>
</dbReference>
<dbReference type="EMBL" id="JBHLWQ010000122">
    <property type="protein sequence ID" value="MFC0201209.1"/>
    <property type="molecule type" value="Genomic_DNA"/>
</dbReference>
<comment type="caution">
    <text evidence="1">The sequence shown here is derived from an EMBL/GenBank/DDBJ whole genome shotgun (WGS) entry which is preliminary data.</text>
</comment>
<dbReference type="GO" id="GO:0016787">
    <property type="term" value="F:hydrolase activity"/>
    <property type="evidence" value="ECO:0007669"/>
    <property type="project" value="UniProtKB-KW"/>
</dbReference>
<dbReference type="InterPro" id="IPR003737">
    <property type="entry name" value="GlcNAc_PI_deacetylase-related"/>
</dbReference>
<dbReference type="Gene3D" id="3.40.50.10320">
    <property type="entry name" value="LmbE-like"/>
    <property type="match status" value="1"/>
</dbReference>